<protein>
    <submittedName>
        <fullName evidence="1">Uncharacterized protein</fullName>
    </submittedName>
</protein>
<sequence>MKKILFIILFISVSGNAQQLPINKILEIQELPITQMIKQLMDNGWIYNGLFFGAYRLNDREPCYHCEDDNEIIINKDKKFFSLLIKNKKTYDKYIDEIKSSSEINYVEDILLDDGFKIVYKYKNYTVSTITFTGTKKSSIVIKPIE</sequence>
<gene>
    <name evidence="1" type="ORF">SAMN05444372_11920</name>
</gene>
<dbReference type="AlphaFoldDB" id="A0A1M5QTF3"/>
<reference evidence="2" key="1">
    <citation type="submission" date="2016-11" db="EMBL/GenBank/DDBJ databases">
        <authorList>
            <person name="Varghese N."/>
            <person name="Submissions S."/>
        </authorList>
    </citation>
    <scope>NUCLEOTIDE SEQUENCE [LARGE SCALE GENOMIC DNA]</scope>
    <source>
        <strain evidence="2">DSM 17659</strain>
    </source>
</reference>
<name>A0A1M5QTF3_9FLAO</name>
<keyword evidence="2" id="KW-1185">Reference proteome</keyword>
<evidence type="ECO:0000313" key="2">
    <source>
        <dbReference type="Proteomes" id="UP000184020"/>
    </source>
</evidence>
<evidence type="ECO:0000313" key="1">
    <source>
        <dbReference type="EMBL" id="SHH16999.1"/>
    </source>
</evidence>
<organism evidence="1 2">
    <name type="scientific">Flavobacterium micromati</name>
    <dbReference type="NCBI Taxonomy" id="229205"/>
    <lineage>
        <taxon>Bacteria</taxon>
        <taxon>Pseudomonadati</taxon>
        <taxon>Bacteroidota</taxon>
        <taxon>Flavobacteriia</taxon>
        <taxon>Flavobacteriales</taxon>
        <taxon>Flavobacteriaceae</taxon>
        <taxon>Flavobacterium</taxon>
    </lineage>
</organism>
<dbReference type="RefSeq" id="WP_073022018.1">
    <property type="nucleotide sequence ID" value="NZ_FQWF01000019.1"/>
</dbReference>
<dbReference type="EMBL" id="FQWF01000019">
    <property type="protein sequence ID" value="SHH16999.1"/>
    <property type="molecule type" value="Genomic_DNA"/>
</dbReference>
<accession>A0A1M5QTF3</accession>
<proteinExistence type="predicted"/>
<dbReference type="Proteomes" id="UP000184020">
    <property type="component" value="Unassembled WGS sequence"/>
</dbReference>